<accession>A0A0L6U9C1</accession>
<proteinExistence type="predicted"/>
<evidence type="ECO:0000313" key="2">
    <source>
        <dbReference type="EMBL" id="KNZ45163.1"/>
    </source>
</evidence>
<gene>
    <name evidence="2" type="ORF">VP01_8423g1</name>
</gene>
<dbReference type="Pfam" id="PF14223">
    <property type="entry name" value="Retrotran_gag_2"/>
    <property type="match status" value="1"/>
</dbReference>
<feature type="compositionally biased region" description="Polar residues" evidence="1">
    <location>
        <begin position="11"/>
        <end position="24"/>
    </location>
</feature>
<dbReference type="EMBL" id="LAVV01013964">
    <property type="protein sequence ID" value="KNZ45163.1"/>
    <property type="molecule type" value="Genomic_DNA"/>
</dbReference>
<evidence type="ECO:0000256" key="1">
    <source>
        <dbReference type="SAM" id="MobiDB-lite"/>
    </source>
</evidence>
<feature type="non-terminal residue" evidence="2">
    <location>
        <position position="275"/>
    </location>
</feature>
<reference evidence="2 3" key="1">
    <citation type="submission" date="2015-08" db="EMBL/GenBank/DDBJ databases">
        <title>Next Generation Sequencing and Analysis of the Genome of Puccinia sorghi L Schw, the Causal Agent of Maize Common Rust.</title>
        <authorList>
            <person name="Rochi L."/>
            <person name="Burguener G."/>
            <person name="Darino M."/>
            <person name="Turjanski A."/>
            <person name="Kreff E."/>
            <person name="Dieguez M.J."/>
            <person name="Sacco F."/>
        </authorList>
    </citation>
    <scope>NUCLEOTIDE SEQUENCE [LARGE SCALE GENOMIC DNA]</scope>
    <source>
        <strain evidence="2 3">RO10H11247</strain>
    </source>
</reference>
<feature type="region of interest" description="Disordered" evidence="1">
    <location>
        <begin position="1"/>
        <end position="24"/>
    </location>
</feature>
<organism evidence="2 3">
    <name type="scientific">Puccinia sorghi</name>
    <dbReference type="NCBI Taxonomy" id="27349"/>
    <lineage>
        <taxon>Eukaryota</taxon>
        <taxon>Fungi</taxon>
        <taxon>Dikarya</taxon>
        <taxon>Basidiomycota</taxon>
        <taxon>Pucciniomycotina</taxon>
        <taxon>Pucciniomycetes</taxon>
        <taxon>Pucciniales</taxon>
        <taxon>Pucciniaceae</taxon>
        <taxon>Puccinia</taxon>
    </lineage>
</organism>
<dbReference type="VEuPathDB" id="FungiDB:VP01_8423g1"/>
<evidence type="ECO:0008006" key="4">
    <source>
        <dbReference type="Google" id="ProtNLM"/>
    </source>
</evidence>
<dbReference type="Proteomes" id="UP000037035">
    <property type="component" value="Unassembled WGS sequence"/>
</dbReference>
<keyword evidence="3" id="KW-1185">Reference proteome</keyword>
<evidence type="ECO:0000313" key="3">
    <source>
        <dbReference type="Proteomes" id="UP000037035"/>
    </source>
</evidence>
<protein>
    <recommendedName>
        <fullName evidence="4">DUF4219 domain-containing protein</fullName>
    </recommendedName>
</protein>
<sequence>MLEEESKIHPATTSANQKPLTTTEVSSSIHKVNSSFLKTSIEGIPLLTNDNYTIWRIRALNLFDLIGLKDQLVKDKNAVLPAEDNKLLKSILVAKRNSLVQTNVINAENKNSAILIWKSITQFFATNQSSNKARVFQSFLRTPYTPNDITGFITTMKGFQAGLMEVGWEFPADRLGHLVLDKFPPNMKTIADMITHSGKDVTIDSVIDHLHLHADNQHVDTRCKQGAHNTTANHTEENYWFLHPGMRKEHMEKMETLKNKATVSSFHLSIIRNPS</sequence>
<dbReference type="OrthoDB" id="2501395at2759"/>
<dbReference type="AlphaFoldDB" id="A0A0L6U9C1"/>
<comment type="caution">
    <text evidence="2">The sequence shown here is derived from an EMBL/GenBank/DDBJ whole genome shotgun (WGS) entry which is preliminary data.</text>
</comment>
<name>A0A0L6U9C1_9BASI</name>